<dbReference type="Proteomes" id="UP001500506">
    <property type="component" value="Unassembled WGS sequence"/>
</dbReference>
<reference evidence="2" key="1">
    <citation type="journal article" date="2019" name="Int. J. Syst. Evol. Microbiol.">
        <title>The Global Catalogue of Microorganisms (GCM) 10K type strain sequencing project: providing services to taxonomists for standard genome sequencing and annotation.</title>
        <authorList>
            <consortium name="The Broad Institute Genomics Platform"/>
            <consortium name="The Broad Institute Genome Sequencing Center for Infectious Disease"/>
            <person name="Wu L."/>
            <person name="Ma J."/>
        </authorList>
    </citation>
    <scope>NUCLEOTIDE SEQUENCE [LARGE SCALE GENOMIC DNA]</scope>
    <source>
        <strain evidence="2">JCM 14319</strain>
    </source>
</reference>
<dbReference type="RefSeq" id="WP_232496789.1">
    <property type="nucleotide sequence ID" value="NZ_BAAANH010000001.1"/>
</dbReference>
<organism evidence="1 2">
    <name type="scientific">Agromyces humatus</name>
    <dbReference type="NCBI Taxonomy" id="279573"/>
    <lineage>
        <taxon>Bacteria</taxon>
        <taxon>Bacillati</taxon>
        <taxon>Actinomycetota</taxon>
        <taxon>Actinomycetes</taxon>
        <taxon>Micrococcales</taxon>
        <taxon>Microbacteriaceae</taxon>
        <taxon>Agromyces</taxon>
    </lineage>
</organism>
<evidence type="ECO:0000313" key="2">
    <source>
        <dbReference type="Proteomes" id="UP001500506"/>
    </source>
</evidence>
<dbReference type="Gene3D" id="3.40.50.2000">
    <property type="entry name" value="Glycogen Phosphorylase B"/>
    <property type="match status" value="2"/>
</dbReference>
<protein>
    <submittedName>
        <fullName evidence="1">Glycosyltransferase family 4 protein</fullName>
    </submittedName>
</protein>
<keyword evidence="2" id="KW-1185">Reference proteome</keyword>
<dbReference type="EMBL" id="BAAANH010000001">
    <property type="protein sequence ID" value="GAA1749495.1"/>
    <property type="molecule type" value="Genomic_DNA"/>
</dbReference>
<proteinExistence type="predicted"/>
<comment type="caution">
    <text evidence="1">The sequence shown here is derived from an EMBL/GenBank/DDBJ whole genome shotgun (WGS) entry which is preliminary data.</text>
</comment>
<dbReference type="SUPFAM" id="SSF53756">
    <property type="entry name" value="UDP-Glycosyltransferase/glycogen phosphorylase"/>
    <property type="match status" value="1"/>
</dbReference>
<evidence type="ECO:0000313" key="1">
    <source>
        <dbReference type="EMBL" id="GAA1749495.1"/>
    </source>
</evidence>
<accession>A0ABP4WB05</accession>
<name>A0ABP4WB05_9MICO</name>
<gene>
    <name evidence="1" type="ORF">GCM10009747_03420</name>
</gene>
<sequence length="383" mass="42671">MTPRPSLAIISFSVIASDARVLKQVSALRHRYAVTVVGYGPKVEGVEEFIAIPDDRVYWRYNRAALILRSYRLAYWRNPAVAYARRALRGREFDVVFANDVDTVGLALDLKPAGGVHVDLHEYAPRQKEEVPRWRRFVAPFVRWMCSTFVAKASSWTTVGNGLAREYEREFGFRPDVVTNAAPYAPLTPQPVATPIRLVHSGVCLRNRNLMALIDAVGLARAPVSMDLYLTPNDPAHLEELRERARAVGSVVVHDPVPYRELVETLNAYDVGVFAGPPVNFNAEWALPNKLFDFVQARLGVVVGPSPEMAAYVESHGFGRVTAGFDAAEIADAYDALTTADVEAWKARSHAVAEELSAEHQVLIWQRAVDELSARRRPGQRAR</sequence>